<dbReference type="GO" id="GO:0031087">
    <property type="term" value="P:deadenylation-independent decapping of nuclear-transcribed mRNA"/>
    <property type="evidence" value="ECO:0007669"/>
    <property type="project" value="TreeGrafter"/>
</dbReference>
<reference evidence="7 9" key="3">
    <citation type="journal article" date="2016" name="Proc. Natl. Acad. Sci. U.S.A.">
        <title>Comparative genomics of biotechnologically important yeasts.</title>
        <authorList>
            <person name="Riley R."/>
            <person name="Haridas S."/>
            <person name="Wolfe K.H."/>
            <person name="Lopes M.R."/>
            <person name="Hittinger C.T."/>
            <person name="Goeker M."/>
            <person name="Salamov A.A."/>
            <person name="Wisecaver J.H."/>
            <person name="Long T.M."/>
            <person name="Calvey C.H."/>
            <person name="Aerts A.L."/>
            <person name="Barry K.W."/>
            <person name="Choi C."/>
            <person name="Clum A."/>
            <person name="Coughlan A.Y."/>
            <person name="Deshpande S."/>
            <person name="Douglass A.P."/>
            <person name="Hanson S.J."/>
            <person name="Klenk H.-P."/>
            <person name="LaButti K.M."/>
            <person name="Lapidus A."/>
            <person name="Lindquist E.A."/>
            <person name="Lipzen A.M."/>
            <person name="Meier-Kolthoff J.P."/>
            <person name="Ohm R.A."/>
            <person name="Otillar R.P."/>
            <person name="Pangilinan J.L."/>
            <person name="Peng Y."/>
            <person name="Rokas A."/>
            <person name="Rosa C.A."/>
            <person name="Scheuner C."/>
            <person name="Sibirny A.A."/>
            <person name="Slot J.C."/>
            <person name="Stielow J.B."/>
            <person name="Sun H."/>
            <person name="Kurtzman C.P."/>
            <person name="Blackwell M."/>
            <person name="Grigoriev I.V."/>
            <person name="Jeffries T.W."/>
        </authorList>
    </citation>
    <scope>NUCLEOTIDE SEQUENCE [LARGE SCALE GENOMIC DNA]</scope>
    <source>
        <strain evidence="9">ATCC 18201 / CBS 1600 / BCRC 20928 / JCM 3617 / NBRC 0987 / NRRL Y-1542</strain>
        <strain evidence="7">NRRL Y-1542</strain>
    </source>
</reference>
<accession>A0A0H5BZU3</accession>
<dbReference type="STRING" id="983966.A0A0H5BZU3"/>
<dbReference type="GO" id="GO:0003729">
    <property type="term" value="F:mRNA binding"/>
    <property type="evidence" value="ECO:0007669"/>
    <property type="project" value="TreeGrafter"/>
</dbReference>
<name>A0A0H5BZU3_CYBJN</name>
<keyword evidence="9" id="KW-1185">Reference proteome</keyword>
<dbReference type="OrthoDB" id="440673at2759"/>
<dbReference type="EMBL" id="KV453925">
    <property type="protein sequence ID" value="ODV76213.1"/>
    <property type="molecule type" value="Genomic_DNA"/>
</dbReference>
<dbReference type="Pfam" id="PF06058">
    <property type="entry name" value="DCP1"/>
    <property type="match status" value="1"/>
</dbReference>
<protein>
    <submittedName>
        <fullName evidence="7">PH domain-like protein</fullName>
    </submittedName>
</protein>
<sequence length="175" mass="19839">MVEESKQVNNGAQVPKDDEEEEQQQILANRALFAQTLTFNVIGRYDPKLSNLLLTQANSQIYEYDLDSGEWLKLPFRGPLAIYSRSGYEDDDGYHAGLIVLNKEKVENFSIGIMSVKNSTKLDKGEMKVEDIESLTVIKSTDGKTYGIWVQDDKESLYNLLVTLIQDETTHPQSE</sequence>
<dbReference type="EMBL" id="CDQK01000001">
    <property type="protein sequence ID" value="CEP20876.1"/>
    <property type="molecule type" value="Genomic_DNA"/>
</dbReference>
<accession>A0A1E4S9P2</accession>
<evidence type="ECO:0000256" key="5">
    <source>
        <dbReference type="SAM" id="MobiDB-lite"/>
    </source>
</evidence>
<evidence type="ECO:0000313" key="8">
    <source>
        <dbReference type="Proteomes" id="UP000038830"/>
    </source>
</evidence>
<comment type="subcellular location">
    <subcellularLocation>
        <location evidence="1">Cytoplasm</location>
    </subcellularLocation>
</comment>
<dbReference type="Gene3D" id="2.30.29.30">
    <property type="entry name" value="Pleckstrin-homology domain (PH domain)/Phosphotyrosine-binding domain (PTB)"/>
    <property type="match status" value="1"/>
</dbReference>
<evidence type="ECO:0000313" key="6">
    <source>
        <dbReference type="EMBL" id="CEP20876.1"/>
    </source>
</evidence>
<keyword evidence="3" id="KW-0963">Cytoplasm</keyword>
<feature type="region of interest" description="Disordered" evidence="5">
    <location>
        <begin position="1"/>
        <end position="21"/>
    </location>
</feature>
<dbReference type="InterPro" id="IPR010334">
    <property type="entry name" value="Dcp1"/>
</dbReference>
<reference evidence="8" key="2">
    <citation type="journal article" date="2015" name="J. Biotechnol.">
        <title>The structure of the Cyberlindnera jadinii genome and its relation to Candida utilis analyzed by the occurrence of single nucleotide polymorphisms.</title>
        <authorList>
            <person name="Rupp O."/>
            <person name="Brinkrolf K."/>
            <person name="Buerth C."/>
            <person name="Kunigo M."/>
            <person name="Schneider J."/>
            <person name="Jaenicke S."/>
            <person name="Goesmann A."/>
            <person name="Puehler A."/>
            <person name="Jaeger K.-E."/>
            <person name="Ernst J.F."/>
        </authorList>
    </citation>
    <scope>NUCLEOTIDE SEQUENCE [LARGE SCALE GENOMIC DNA]</scope>
    <source>
        <strain evidence="8">ATCC 18201 / CBS 1600 / BCRC 20928 / JCM 3617 / NBRC 0987 / NRRL Y-1542</strain>
    </source>
</reference>
<evidence type="ECO:0000313" key="7">
    <source>
        <dbReference type="EMBL" id="ODV76213.1"/>
    </source>
</evidence>
<organism evidence="6 8">
    <name type="scientific">Cyberlindnera jadinii (strain ATCC 18201 / CBS 1600 / BCRC 20928 / JCM 3617 / NBRC 0987 / NRRL Y-1542)</name>
    <name type="common">Torula yeast</name>
    <name type="synonym">Candida utilis</name>
    <dbReference type="NCBI Taxonomy" id="983966"/>
    <lineage>
        <taxon>Eukaryota</taxon>
        <taxon>Fungi</taxon>
        <taxon>Dikarya</taxon>
        <taxon>Ascomycota</taxon>
        <taxon>Saccharomycotina</taxon>
        <taxon>Saccharomycetes</taxon>
        <taxon>Phaffomycetales</taxon>
        <taxon>Phaffomycetaceae</taxon>
        <taxon>Cyberlindnera</taxon>
    </lineage>
</organism>
<comment type="similarity">
    <text evidence="2">Belongs to the DCP1 family.</text>
</comment>
<dbReference type="PANTHER" id="PTHR16290:SF0">
    <property type="entry name" value="DECAPPING PROTEIN 1, ISOFORM A"/>
    <property type="match status" value="1"/>
</dbReference>
<reference evidence="6" key="1">
    <citation type="submission" date="2014-12" db="EMBL/GenBank/DDBJ databases">
        <authorList>
            <person name="Jaenicke S."/>
        </authorList>
    </citation>
    <scope>NUCLEOTIDE SEQUENCE [LARGE SCALE GENOMIC DNA]</scope>
    <source>
        <strain evidence="6">CBS1600</strain>
    </source>
</reference>
<dbReference type="AlphaFoldDB" id="A0A0H5BZU3"/>
<dbReference type="GO" id="GO:0000932">
    <property type="term" value="C:P-body"/>
    <property type="evidence" value="ECO:0007669"/>
    <property type="project" value="TreeGrafter"/>
</dbReference>
<keyword evidence="4" id="KW-0507">mRNA processing</keyword>
<dbReference type="InterPro" id="IPR011993">
    <property type="entry name" value="PH-like_dom_sf"/>
</dbReference>
<dbReference type="Proteomes" id="UP000038830">
    <property type="component" value="Unassembled WGS sequence"/>
</dbReference>
<evidence type="ECO:0000256" key="2">
    <source>
        <dbReference type="ARBA" id="ARBA00008778"/>
    </source>
</evidence>
<evidence type="ECO:0000256" key="3">
    <source>
        <dbReference type="ARBA" id="ARBA00022490"/>
    </source>
</evidence>
<dbReference type="OMA" id="WIHEVND"/>
<evidence type="ECO:0000256" key="1">
    <source>
        <dbReference type="ARBA" id="ARBA00004496"/>
    </source>
</evidence>
<evidence type="ECO:0000256" key="4">
    <source>
        <dbReference type="ARBA" id="ARBA00022664"/>
    </source>
</evidence>
<gene>
    <name evidence="6" type="ORF">BN1211_0854</name>
    <name evidence="7" type="ORF">CYBJADRAFT_182401</name>
</gene>
<dbReference type="GO" id="GO:0000290">
    <property type="term" value="P:deadenylation-dependent decapping of nuclear-transcribed mRNA"/>
    <property type="evidence" value="ECO:0007669"/>
    <property type="project" value="InterPro"/>
</dbReference>
<dbReference type="GO" id="GO:0008047">
    <property type="term" value="F:enzyme activator activity"/>
    <property type="evidence" value="ECO:0007669"/>
    <property type="project" value="InterPro"/>
</dbReference>
<proteinExistence type="inferred from homology"/>
<dbReference type="PANTHER" id="PTHR16290">
    <property type="entry name" value="TRANSCRIPTION FACTOR SMIF DECAPPING ENZYME DCP1"/>
    <property type="match status" value="1"/>
</dbReference>
<dbReference type="GO" id="GO:0006397">
    <property type="term" value="P:mRNA processing"/>
    <property type="evidence" value="ECO:0007669"/>
    <property type="project" value="UniProtKB-KW"/>
</dbReference>
<dbReference type="SUPFAM" id="SSF50729">
    <property type="entry name" value="PH domain-like"/>
    <property type="match status" value="1"/>
</dbReference>
<dbReference type="Proteomes" id="UP000094389">
    <property type="component" value="Unassembled WGS sequence"/>
</dbReference>
<evidence type="ECO:0000313" key="9">
    <source>
        <dbReference type="Proteomes" id="UP000094389"/>
    </source>
</evidence>